<dbReference type="GO" id="GO:0008168">
    <property type="term" value="F:methyltransferase activity"/>
    <property type="evidence" value="ECO:0007669"/>
    <property type="project" value="UniProtKB-KW"/>
</dbReference>
<dbReference type="Gene3D" id="3.40.50.150">
    <property type="entry name" value="Vaccinia Virus protein VP39"/>
    <property type="match status" value="1"/>
</dbReference>
<keyword evidence="1" id="KW-0489">Methyltransferase</keyword>
<dbReference type="SUPFAM" id="SSF53335">
    <property type="entry name" value="S-adenosyl-L-methionine-dependent methyltransferases"/>
    <property type="match status" value="1"/>
</dbReference>
<keyword evidence="1" id="KW-0808">Transferase</keyword>
<dbReference type="InterPro" id="IPR029063">
    <property type="entry name" value="SAM-dependent_MTases_sf"/>
</dbReference>
<organism evidence="1 2">
    <name type="scientific">Actinokineospora diospyrosa</name>
    <dbReference type="NCBI Taxonomy" id="103728"/>
    <lineage>
        <taxon>Bacteria</taxon>
        <taxon>Bacillati</taxon>
        <taxon>Actinomycetota</taxon>
        <taxon>Actinomycetes</taxon>
        <taxon>Pseudonocardiales</taxon>
        <taxon>Pseudonocardiaceae</taxon>
        <taxon>Actinokineospora</taxon>
    </lineage>
</organism>
<dbReference type="PIRSF" id="PIRSF017393">
    <property type="entry name" value="MTase_SAV2177"/>
    <property type="match status" value="1"/>
</dbReference>
<dbReference type="Proteomes" id="UP001205185">
    <property type="component" value="Unassembled WGS sequence"/>
</dbReference>
<dbReference type="Pfam" id="PF04672">
    <property type="entry name" value="Methyltransf_19"/>
    <property type="match status" value="1"/>
</dbReference>
<gene>
    <name evidence="1" type="ORF">LV75_001132</name>
</gene>
<evidence type="ECO:0000313" key="2">
    <source>
        <dbReference type="Proteomes" id="UP001205185"/>
    </source>
</evidence>
<comment type="caution">
    <text evidence="1">The sequence shown here is derived from an EMBL/GenBank/DDBJ whole genome shotgun (WGS) entry which is preliminary data.</text>
</comment>
<protein>
    <submittedName>
        <fullName evidence="1">S-adenosyl methyltransferase</fullName>
    </submittedName>
</protein>
<reference evidence="1 2" key="1">
    <citation type="submission" date="2022-06" db="EMBL/GenBank/DDBJ databases">
        <title>Genomic Encyclopedia of Archaeal and Bacterial Type Strains, Phase II (KMG-II): from individual species to whole genera.</title>
        <authorList>
            <person name="Goeker M."/>
        </authorList>
    </citation>
    <scope>NUCLEOTIDE SEQUENCE [LARGE SCALE GENOMIC DNA]</scope>
    <source>
        <strain evidence="1 2">DSM 44255</strain>
    </source>
</reference>
<sequence length="282" mass="31224">MGRGGDVSVPGMGRSDVTSWVPEGIDLERPSAARLYDYLLGGAHNFAHDRELAERFIKAQPNAREIARHNRSFLRRSVLFMVERGVRQFLDLGSGIPTVGNVHEIAQAADPRAKVVYVDYEEVAYAHSTLMLADNPLATIVQADLTRPDDILDAPQTRELLDFDHPIGLLMAGVFHFVPPEKDPARLVARYRDAIGAGSYLAFSQFTRDLMPTEMDRIVEVMKSSRDPMYPRSHAEITALFAGFDLVEPGIVPTAKWRPDPGFDDGGDPDRAGIYAGVGRKH</sequence>
<dbReference type="InterPro" id="IPR006764">
    <property type="entry name" value="SAM_dep_MeTrfase_SAV2177_type"/>
</dbReference>
<evidence type="ECO:0000313" key="1">
    <source>
        <dbReference type="EMBL" id="MCP2268645.1"/>
    </source>
</evidence>
<name>A0ABT1I7N4_9PSEU</name>
<keyword evidence="2" id="KW-1185">Reference proteome</keyword>
<dbReference type="GO" id="GO:0032259">
    <property type="term" value="P:methylation"/>
    <property type="evidence" value="ECO:0007669"/>
    <property type="project" value="UniProtKB-KW"/>
</dbReference>
<accession>A0ABT1I7N4</accession>
<proteinExistence type="predicted"/>
<dbReference type="EMBL" id="JAMTCO010000003">
    <property type="protein sequence ID" value="MCP2268645.1"/>
    <property type="molecule type" value="Genomic_DNA"/>
</dbReference>